<sequence>MFSLLNVLDLTIMVTIGAEPKRAKLSLPPPPRLRWSPPGPEVLDDSNRSVPGCIYDLKVVQQLVTEHGVEIMNDAASEAMLGAGRRPLPSPVWRQRDVVALICALQADDYINSQWCLTSSKARIDCDAYATEFSRVRGRWVGAEKIYVKFGFSPFTGSSTALICSLHLAER</sequence>
<proteinExistence type="predicted"/>
<dbReference type="EMBL" id="PYUC01000011">
    <property type="protein sequence ID" value="PTB18595.1"/>
    <property type="molecule type" value="Genomic_DNA"/>
</dbReference>
<accession>A0A2T3XPZ6</accession>
<evidence type="ECO:0000313" key="2">
    <source>
        <dbReference type="Proteomes" id="UP000240638"/>
    </source>
</evidence>
<dbReference type="Proteomes" id="UP000240638">
    <property type="component" value="Unassembled WGS sequence"/>
</dbReference>
<organism evidence="1 2">
    <name type="scientific">Trinickia symbiotica</name>
    <dbReference type="NCBI Taxonomy" id="863227"/>
    <lineage>
        <taxon>Bacteria</taxon>
        <taxon>Pseudomonadati</taxon>
        <taxon>Pseudomonadota</taxon>
        <taxon>Betaproteobacteria</taxon>
        <taxon>Burkholderiales</taxon>
        <taxon>Burkholderiaceae</taxon>
        <taxon>Trinickia</taxon>
    </lineage>
</organism>
<reference evidence="1 2" key="1">
    <citation type="submission" date="2018-03" db="EMBL/GenBank/DDBJ databases">
        <title>Whole genome analyses suggest that Burkholderia sensu lato contains two further novel genera in the rhizoxinica-symbiotica group Mycetohabitans gen. nov., and Trinickia gen. nov.: implications for the evolution of diazotrophy and nodulation in the Burkholderiaceae.</title>
        <authorList>
            <person name="Estrada De Los Santos P."/>
            <person name="Palmer M."/>
            <person name="Chavez-Ramirez B."/>
            <person name="Steenkamp E.T."/>
            <person name="Hirsch A.M."/>
            <person name="Manyaka P."/>
            <person name="Maluk M."/>
            <person name="Lafos M."/>
            <person name="Crook M."/>
            <person name="Gross E."/>
            <person name="Simon M.F."/>
            <person name="Bueno Dos Reis Junior F."/>
            <person name="Poole P.S."/>
            <person name="Venter S.N."/>
            <person name="James E.K."/>
        </authorList>
    </citation>
    <scope>NUCLEOTIDE SEQUENCE [LARGE SCALE GENOMIC DNA]</scope>
    <source>
        <strain evidence="1 2">JPY-366</strain>
    </source>
</reference>
<dbReference type="InterPro" id="IPR038493">
    <property type="entry name" value="MqsR_sf"/>
</dbReference>
<gene>
    <name evidence="1" type="ORF">C9I57_21480</name>
</gene>
<dbReference type="Gene3D" id="3.30.2310.40">
    <property type="match status" value="1"/>
</dbReference>
<comment type="caution">
    <text evidence="1">The sequence shown here is derived from an EMBL/GenBank/DDBJ whole genome shotgun (WGS) entry which is preliminary data.</text>
</comment>
<name>A0A2T3XPZ6_9BURK</name>
<protein>
    <submittedName>
        <fullName evidence="1">Uncharacterized protein</fullName>
    </submittedName>
</protein>
<dbReference type="AlphaFoldDB" id="A0A2T3XPZ6"/>
<evidence type="ECO:0000313" key="1">
    <source>
        <dbReference type="EMBL" id="PTB18595.1"/>
    </source>
</evidence>